<reference evidence="1 2" key="1">
    <citation type="submission" date="2019-10" db="EMBL/GenBank/DDBJ databases">
        <title>Taxonomy of Antarctic Massilia spp.: description of Massilia rubra sp. nov., Massilia aquatica sp. nov., Massilia mucilaginosa sp. nov., Massilia frigida sp. nov. isolated from streams, lakes and regoliths.</title>
        <authorList>
            <person name="Holochova P."/>
            <person name="Sedlacek I."/>
            <person name="Kralova S."/>
            <person name="Maslanova I."/>
            <person name="Busse H.-J."/>
            <person name="Stankova E."/>
            <person name="Vrbovska V."/>
            <person name="Kovarovic V."/>
            <person name="Bartak M."/>
            <person name="Svec P."/>
            <person name="Pantucek R."/>
        </authorList>
    </citation>
    <scope>NUCLEOTIDE SEQUENCE [LARGE SCALE GENOMIC DNA]</scope>
    <source>
        <strain evidence="1 2">CCM 8733</strain>
    </source>
</reference>
<accession>A0ABX0NS16</accession>
<organism evidence="1 2">
    <name type="scientific">Massilia mucilaginosa</name>
    <dbReference type="NCBI Taxonomy" id="2609282"/>
    <lineage>
        <taxon>Bacteria</taxon>
        <taxon>Pseudomonadati</taxon>
        <taxon>Pseudomonadota</taxon>
        <taxon>Betaproteobacteria</taxon>
        <taxon>Burkholderiales</taxon>
        <taxon>Oxalobacteraceae</taxon>
        <taxon>Telluria group</taxon>
        <taxon>Massilia</taxon>
    </lineage>
</organism>
<name>A0ABX0NS16_9BURK</name>
<proteinExistence type="predicted"/>
<dbReference type="Proteomes" id="UP000609726">
    <property type="component" value="Unassembled WGS sequence"/>
</dbReference>
<evidence type="ECO:0000313" key="1">
    <source>
        <dbReference type="EMBL" id="NHZ89540.1"/>
    </source>
</evidence>
<sequence length="138" mass="15211">MPIPTQCQALAEEIQELQQERADLQAELQTAPTGMKAALANQIIRLSASIRARQVALTAYTNWSSNSDGISGKVGLTEPSFFSCVAYTVILIAEMIFPTHIVSDRLTSIRERARPVKRSYLKNTEVSHAYPSRSTASE</sequence>
<gene>
    <name evidence="1" type="ORF">F2P45_11015</name>
</gene>
<comment type="caution">
    <text evidence="1">The sequence shown here is derived from an EMBL/GenBank/DDBJ whole genome shotgun (WGS) entry which is preliminary data.</text>
</comment>
<protein>
    <submittedName>
        <fullName evidence="1">Uncharacterized protein</fullName>
    </submittedName>
</protein>
<dbReference type="EMBL" id="WHJH01000009">
    <property type="protein sequence ID" value="NHZ89540.1"/>
    <property type="molecule type" value="Genomic_DNA"/>
</dbReference>
<dbReference type="RefSeq" id="WP_166874183.1">
    <property type="nucleotide sequence ID" value="NZ_WHJH01000009.1"/>
</dbReference>
<evidence type="ECO:0000313" key="2">
    <source>
        <dbReference type="Proteomes" id="UP000609726"/>
    </source>
</evidence>
<keyword evidence="2" id="KW-1185">Reference proteome</keyword>